<evidence type="ECO:0000313" key="5">
    <source>
        <dbReference type="EMBL" id="KVN88282.1"/>
    </source>
</evidence>
<dbReference type="EMBL" id="LOZE01000019">
    <property type="protein sequence ID" value="KVM38694.1"/>
    <property type="molecule type" value="Genomic_DNA"/>
</dbReference>
<dbReference type="EMBL" id="LPAD01000043">
    <property type="protein sequence ID" value="KVN88282.1"/>
    <property type="molecule type" value="Genomic_DNA"/>
</dbReference>
<evidence type="ECO:0000313" key="6">
    <source>
        <dbReference type="EMBL" id="KVP82329.1"/>
    </source>
</evidence>
<dbReference type="RefSeq" id="WP_059479559.1">
    <property type="nucleotide sequence ID" value="NZ_CM003772.1"/>
</dbReference>
<evidence type="ECO:0000313" key="7">
    <source>
        <dbReference type="EMBL" id="KWA86279.1"/>
    </source>
</evidence>
<dbReference type="EMBL" id="LNJU01000005">
    <property type="protein sequence ID" value="KWZ52696.1"/>
    <property type="molecule type" value="Genomic_DNA"/>
</dbReference>
<proteinExistence type="predicted"/>
<dbReference type="Proteomes" id="UP000060630">
    <property type="component" value="Unassembled WGS sequence"/>
</dbReference>
<evidence type="ECO:0000313" key="12">
    <source>
        <dbReference type="Proteomes" id="UP000061665"/>
    </source>
</evidence>
<feature type="signal peptide" evidence="2">
    <location>
        <begin position="1"/>
        <end position="29"/>
    </location>
</feature>
<evidence type="ECO:0000313" key="9">
    <source>
        <dbReference type="Proteomes" id="UP000056453"/>
    </source>
</evidence>
<dbReference type="EMBL" id="CP013447">
    <property type="protein sequence ID" value="AOK26749.1"/>
    <property type="molecule type" value="Genomic_DNA"/>
</dbReference>
<accession>A0A125JJZ5</accession>
<keyword evidence="9" id="KW-1185">Reference proteome</keyword>
<name>A0A125JJZ5_9BURK</name>
<reference evidence="8 13" key="2">
    <citation type="submission" date="2015-11" db="EMBL/GenBank/DDBJ databases">
        <authorList>
            <person name="Sahl J."/>
            <person name="Wagner D."/>
            <person name="Keim P."/>
        </authorList>
    </citation>
    <scope>NUCLEOTIDE SEQUENCE [LARGE SCALE GENOMIC DNA]</scope>
    <source>
        <strain evidence="8 13">MSMB1157</strain>
    </source>
</reference>
<evidence type="ECO:0000256" key="2">
    <source>
        <dbReference type="SAM" id="SignalP"/>
    </source>
</evidence>
<dbReference type="AlphaFoldDB" id="A0A125JJZ5"/>
<dbReference type="Proteomes" id="UP000095100">
    <property type="component" value="Chromosome 2"/>
</dbReference>
<evidence type="ECO:0000313" key="3">
    <source>
        <dbReference type="EMBL" id="AOK26749.1"/>
    </source>
</evidence>
<evidence type="ECO:0000313" key="8">
    <source>
        <dbReference type="EMBL" id="KWZ52696.1"/>
    </source>
</evidence>
<reference evidence="3 14" key="3">
    <citation type="submission" date="2015-12" db="EMBL/GenBank/DDBJ databases">
        <title>Diversity of Burkholderia near neighbor genomes.</title>
        <authorList>
            <person name="Sahl J."/>
            <person name="Wagner D."/>
            <person name="Keim P."/>
        </authorList>
    </citation>
    <scope>NUCLEOTIDE SEQUENCE [LARGE SCALE GENOMIC DNA]</scope>
    <source>
        <strain evidence="3 14">MSMB1189WGS</strain>
    </source>
</reference>
<sequence length="104" mass="12010">MQIRSIISHAALAAAMAGGVSLSAGTAIAQEGPAPGTYGQAHSIPAADVDITIGMHGDRYWDGHRYWRHEEWMREHAREEHDPWRRDEEDRRMRPRYDEPRRDY</sequence>
<organism evidence="7 11">
    <name type="scientific">Burkholderia ubonensis</name>
    <dbReference type="NCBI Taxonomy" id="101571"/>
    <lineage>
        <taxon>Bacteria</taxon>
        <taxon>Pseudomonadati</taxon>
        <taxon>Pseudomonadota</taxon>
        <taxon>Betaproteobacteria</taxon>
        <taxon>Burkholderiales</taxon>
        <taxon>Burkholderiaceae</taxon>
        <taxon>Burkholderia</taxon>
        <taxon>Burkholderia cepacia complex</taxon>
    </lineage>
</organism>
<dbReference type="EMBL" id="LPBJ01000136">
    <property type="protein sequence ID" value="KVP82329.1"/>
    <property type="molecule type" value="Genomic_DNA"/>
</dbReference>
<keyword evidence="2" id="KW-0732">Signal</keyword>
<evidence type="ECO:0000256" key="1">
    <source>
        <dbReference type="SAM" id="MobiDB-lite"/>
    </source>
</evidence>
<evidence type="ECO:0000313" key="13">
    <source>
        <dbReference type="Proteomes" id="UP000070119"/>
    </source>
</evidence>
<evidence type="ECO:0000313" key="11">
    <source>
        <dbReference type="Proteomes" id="UP000060630"/>
    </source>
</evidence>
<feature type="region of interest" description="Disordered" evidence="1">
    <location>
        <begin position="75"/>
        <end position="104"/>
    </location>
</feature>
<evidence type="ECO:0008006" key="15">
    <source>
        <dbReference type="Google" id="ProtNLM"/>
    </source>
</evidence>
<dbReference type="Proteomes" id="UP000057910">
    <property type="component" value="Unassembled WGS sequence"/>
</dbReference>
<reference evidence="9 10" key="1">
    <citation type="submission" date="2015-11" db="EMBL/GenBank/DDBJ databases">
        <title>Expanding the genomic diversity of Burkholderia species for the development of highly accurate diagnostics.</title>
        <authorList>
            <person name="Sahl J."/>
            <person name="Keim P."/>
            <person name="Wagner D."/>
        </authorList>
    </citation>
    <scope>NUCLEOTIDE SEQUENCE [LARGE SCALE GENOMIC DNA]</scope>
    <source>
        <strain evidence="5 10">MSMB1585WGS</strain>
        <strain evidence="6 9">MSMB1808WGS</strain>
        <strain evidence="4 12">MSMB2058</strain>
        <strain evidence="7 11">MSMB2087WGS</strain>
    </source>
</reference>
<evidence type="ECO:0000313" key="14">
    <source>
        <dbReference type="Proteomes" id="UP000095100"/>
    </source>
</evidence>
<dbReference type="Proteomes" id="UP000056453">
    <property type="component" value="Unassembled WGS sequence"/>
</dbReference>
<dbReference type="EMBL" id="LPHD01000001">
    <property type="protein sequence ID" value="KWA86279.1"/>
    <property type="molecule type" value="Genomic_DNA"/>
</dbReference>
<protein>
    <recommendedName>
        <fullName evidence="15">Lipoprotein</fullName>
    </recommendedName>
</protein>
<gene>
    <name evidence="4" type="ORF">WJ53_26485</name>
    <name evidence="5" type="ORF">WJ68_00375</name>
    <name evidence="6" type="ORF">WJ96_27825</name>
    <name evidence="8" type="ORF">WK57_27020</name>
    <name evidence="3" type="ORF">WK67_29475</name>
    <name evidence="7" type="ORF">WL29_00410</name>
</gene>
<dbReference type="Proteomes" id="UP000070119">
    <property type="component" value="Chromosome 2"/>
</dbReference>
<evidence type="ECO:0000313" key="10">
    <source>
        <dbReference type="Proteomes" id="UP000057910"/>
    </source>
</evidence>
<feature type="chain" id="PRO_5015049999" description="Lipoprotein" evidence="2">
    <location>
        <begin position="30"/>
        <end position="104"/>
    </location>
</feature>
<evidence type="ECO:0000313" key="4">
    <source>
        <dbReference type="EMBL" id="KVM38694.1"/>
    </source>
</evidence>
<dbReference type="Proteomes" id="UP000061665">
    <property type="component" value="Unassembled WGS sequence"/>
</dbReference>